<dbReference type="AlphaFoldDB" id="R4WCV6"/>
<keyword evidence="1" id="KW-0812">Transmembrane</keyword>
<protein>
    <submittedName>
        <fullName evidence="2">Uncharacterized protein</fullName>
    </submittedName>
</protein>
<dbReference type="EMBL" id="AK417203">
    <property type="protein sequence ID" value="BAN20418.1"/>
    <property type="molecule type" value="mRNA"/>
</dbReference>
<sequence>MSESLIDCMLCSNLQKKMIQLDSSPDFNPWILIENIDWRDPLLIGIVLFHIIITLTALLTRNYCNFQVVLFLVLLLLVYFSENINELAAQNWNLISRQQYFDSKGMFISLIFSVPILLNCMVMMASWLWQSSELMVRIKRAQLKQSLGIDKCSSSNGTSEEPSKIKND</sequence>
<name>R4WCV6_RIPPE</name>
<accession>R4WCV6</accession>
<dbReference type="Pfam" id="PF14770">
    <property type="entry name" value="TMEM18"/>
    <property type="match status" value="1"/>
</dbReference>
<reference evidence="2" key="1">
    <citation type="journal article" date="2013" name="PLoS ONE">
        <title>Gene expression in gut symbiotic organ of stinkbug affected by extracellular bacterial symbiont.</title>
        <authorList>
            <person name="Futahashi R."/>
            <person name="Tanaka K."/>
            <person name="Tanahashi M."/>
            <person name="Nikoh N."/>
            <person name="Kikuchi Y."/>
            <person name="Lee B.L."/>
            <person name="Fukatsu T."/>
        </authorList>
    </citation>
    <scope>NUCLEOTIDE SEQUENCE</scope>
    <source>
        <tissue evidence="2">Midgut</tissue>
    </source>
</reference>
<evidence type="ECO:0000256" key="1">
    <source>
        <dbReference type="SAM" id="Phobius"/>
    </source>
</evidence>
<proteinExistence type="evidence at transcript level"/>
<feature type="transmembrane region" description="Helical" evidence="1">
    <location>
        <begin position="42"/>
        <end position="59"/>
    </location>
</feature>
<feature type="transmembrane region" description="Helical" evidence="1">
    <location>
        <begin position="66"/>
        <end position="85"/>
    </location>
</feature>
<keyword evidence="1" id="KW-0472">Membrane</keyword>
<evidence type="ECO:0000313" key="2">
    <source>
        <dbReference type="EMBL" id="BAN20418.1"/>
    </source>
</evidence>
<keyword evidence="1" id="KW-1133">Transmembrane helix</keyword>
<dbReference type="InterPro" id="IPR026721">
    <property type="entry name" value="TMEM18"/>
</dbReference>
<feature type="transmembrane region" description="Helical" evidence="1">
    <location>
        <begin position="105"/>
        <end position="129"/>
    </location>
</feature>
<organism evidence="2">
    <name type="scientific">Riptortus pedestris</name>
    <name type="common">Bean bug</name>
    <dbReference type="NCBI Taxonomy" id="329032"/>
    <lineage>
        <taxon>Eukaryota</taxon>
        <taxon>Metazoa</taxon>
        <taxon>Ecdysozoa</taxon>
        <taxon>Arthropoda</taxon>
        <taxon>Hexapoda</taxon>
        <taxon>Insecta</taxon>
        <taxon>Pterygota</taxon>
        <taxon>Neoptera</taxon>
        <taxon>Paraneoptera</taxon>
        <taxon>Hemiptera</taxon>
        <taxon>Heteroptera</taxon>
        <taxon>Panheteroptera</taxon>
        <taxon>Pentatomomorpha</taxon>
        <taxon>Coreoidea</taxon>
        <taxon>Alydidae</taxon>
        <taxon>Riptortus</taxon>
    </lineage>
</organism>